<dbReference type="EMBL" id="JAUHJS010000010">
    <property type="protein sequence ID" value="MDN4167029.1"/>
    <property type="molecule type" value="Genomic_DNA"/>
</dbReference>
<sequence>MSQYTEIDTPSKRNLPIGFWFNTFISYAIISVYWAVNALSFGHQFMVDNIVYVAGAFCVLMLYSGLLIQFRWRLYAWLRTLLSGRAVIIAPAIVYLIVLMLQAGLYLIKSKQPEFIPSDSLFNYIFHGVLVSIFLFNWLVLSRLNDAILLQIVKRRNFITKSGLMDVGIMSLVFWLVVAFAESHYDTYQQSLYYLVFLFLLFPSLKIVISESLIRHIRIYLAEVGDRIIAQPKPSVTITIGNPYEYEEAIIKIVQEGKLEEARQALEVIRNVPLVDKYEALKGIVDYVKPELKEEVELTLAHLKEKLDALAAIENRYDFLERSQDIQELRALIRLQINQGDINVVIKALNDTRKDVKKSAILVAGYLGDSNFIPLVISQLDDPQLCMYARHSLIYMNLKALKYIEVEFFKRKNNPFFTYNLLGALSGIEGERAEEFLLSNIYEPNITIQLFTLKVIIKKGIRVPEKHMPQVKAISENLIGSYIFLQNILNQINPNTPNLNVLIGALEEEKNECYELLQSILKTIYNPYLVDNIFSLLGSDDFFKKYFGLNYLEIHFSQDLRNKLRHIFAFHNGRYDFSKVREEFLGEYLNRKYGLDEEILLDVMQRDYNKISNWSKACALMSLVKIRPSELWDEIASEFFSGNQLLNELASMVIYRHFVDEYILLSNRLDKATAAKVEFMVQQNLMSVNEQKAFSHTLLKFNKVYFLHKLAVLRNYSPREINVLEKLFEVKTFESEAENFFLPNHQLTGFWIIESGSFQLSTDTIRYSSFERGDILDFTKFNSYEKGSVHFKKSGIVRYFAIDELAFINVTADLADKDYHITTIQPQANQAIIMSATV</sequence>
<name>A0ABT8F9I8_9BACT</name>
<comment type="caution">
    <text evidence="3">The sequence shown here is derived from an EMBL/GenBank/DDBJ whole genome shotgun (WGS) entry which is preliminary data.</text>
</comment>
<evidence type="ECO:0000256" key="2">
    <source>
        <dbReference type="SAM" id="Phobius"/>
    </source>
</evidence>
<proteinExistence type="predicted"/>
<keyword evidence="4" id="KW-1185">Reference proteome</keyword>
<keyword evidence="2" id="KW-0472">Membrane</keyword>
<feature type="transmembrane region" description="Helical" evidence="2">
    <location>
        <begin position="82"/>
        <end position="101"/>
    </location>
</feature>
<feature type="transmembrane region" description="Helical" evidence="2">
    <location>
        <begin position="19"/>
        <end position="38"/>
    </location>
</feature>
<keyword evidence="1" id="KW-0175">Coiled coil</keyword>
<feature type="coiled-coil region" evidence="1">
    <location>
        <begin position="293"/>
        <end position="323"/>
    </location>
</feature>
<evidence type="ECO:0000256" key="1">
    <source>
        <dbReference type="SAM" id="Coils"/>
    </source>
</evidence>
<gene>
    <name evidence="3" type="ORF">QWY31_16075</name>
</gene>
<reference evidence="3" key="1">
    <citation type="submission" date="2023-06" db="EMBL/GenBank/DDBJ databases">
        <title>Cytophagales bacterium Strain LB-30, isolated from soil.</title>
        <authorList>
            <person name="Liu B."/>
        </authorList>
    </citation>
    <scope>NUCLEOTIDE SEQUENCE</scope>
    <source>
        <strain evidence="3">LB-30</strain>
    </source>
</reference>
<feature type="transmembrane region" description="Helical" evidence="2">
    <location>
        <begin position="121"/>
        <end position="141"/>
    </location>
</feature>
<feature type="transmembrane region" description="Helical" evidence="2">
    <location>
        <begin position="162"/>
        <end position="180"/>
    </location>
</feature>
<accession>A0ABT8F9I8</accession>
<keyword evidence="2" id="KW-1133">Transmembrane helix</keyword>
<evidence type="ECO:0000313" key="4">
    <source>
        <dbReference type="Proteomes" id="UP001168552"/>
    </source>
</evidence>
<organism evidence="3 4">
    <name type="scientific">Shiella aurantiaca</name>
    <dbReference type="NCBI Taxonomy" id="3058365"/>
    <lineage>
        <taxon>Bacteria</taxon>
        <taxon>Pseudomonadati</taxon>
        <taxon>Bacteroidota</taxon>
        <taxon>Cytophagia</taxon>
        <taxon>Cytophagales</taxon>
        <taxon>Shiellaceae</taxon>
        <taxon>Shiella</taxon>
    </lineage>
</organism>
<evidence type="ECO:0000313" key="3">
    <source>
        <dbReference type="EMBL" id="MDN4167029.1"/>
    </source>
</evidence>
<dbReference type="InterPro" id="IPR016024">
    <property type="entry name" value="ARM-type_fold"/>
</dbReference>
<feature type="transmembrane region" description="Helical" evidence="2">
    <location>
        <begin position="50"/>
        <end position="70"/>
    </location>
</feature>
<feature type="transmembrane region" description="Helical" evidence="2">
    <location>
        <begin position="192"/>
        <end position="209"/>
    </location>
</feature>
<dbReference type="SUPFAM" id="SSF48371">
    <property type="entry name" value="ARM repeat"/>
    <property type="match status" value="1"/>
</dbReference>
<keyword evidence="2" id="KW-0812">Transmembrane</keyword>
<dbReference type="RefSeq" id="WP_320005566.1">
    <property type="nucleotide sequence ID" value="NZ_JAUHJS010000010.1"/>
</dbReference>
<dbReference type="Proteomes" id="UP001168552">
    <property type="component" value="Unassembled WGS sequence"/>
</dbReference>
<protein>
    <recommendedName>
        <fullName evidence="5">Cyclic nucleotide-binding domain-containing protein</fullName>
    </recommendedName>
</protein>
<evidence type="ECO:0008006" key="5">
    <source>
        <dbReference type="Google" id="ProtNLM"/>
    </source>
</evidence>